<dbReference type="PROSITE" id="PS50072">
    <property type="entry name" value="CSA_PPIASE_2"/>
    <property type="match status" value="1"/>
</dbReference>
<dbReference type="Pfam" id="PF18911">
    <property type="entry name" value="PKD_4"/>
    <property type="match status" value="1"/>
</dbReference>
<dbReference type="InterPro" id="IPR000601">
    <property type="entry name" value="PKD_dom"/>
</dbReference>
<sequence length="272" mass="30109">MFTLDKSSVKIPEKIHFTSGSSDADKYEWDFGDGSQSNDKNPSHRFLKSGEHTVVLKTHYGNKIKESKMNVNIAPPDRCLVQLETKYGTMLIHLYDETPQHRDNFIKLAEQGYYNDLIFHRVISGFMIQGGDPDSRNASANSQLGSGGPGYTVPAEFVKSFIHKKGALAAARTGDAGNPQKRSSGSQFYIVQGSAQSEGALTRIEDQKGLKYTDQQKKIYLESGGTPFLDQEYTVFGEVVEGLDVIDKIAAVQTARGDRPLEDVKMKVTPLH</sequence>
<dbReference type="PROSITE" id="PS00170">
    <property type="entry name" value="CSA_PPIASE_1"/>
    <property type="match status" value="1"/>
</dbReference>
<dbReference type="InterPro" id="IPR013783">
    <property type="entry name" value="Ig-like_fold"/>
</dbReference>
<dbReference type="InterPro" id="IPR035986">
    <property type="entry name" value="PKD_dom_sf"/>
</dbReference>
<name>A0A9D7SAK7_9BACT</name>
<dbReference type="InterPro" id="IPR029000">
    <property type="entry name" value="Cyclophilin-like_dom_sf"/>
</dbReference>
<accession>A0A9D7SAK7</accession>
<evidence type="ECO:0000313" key="7">
    <source>
        <dbReference type="EMBL" id="MBK9719085.1"/>
    </source>
</evidence>
<evidence type="ECO:0000313" key="8">
    <source>
        <dbReference type="Proteomes" id="UP000808349"/>
    </source>
</evidence>
<reference evidence="7 8" key="1">
    <citation type="submission" date="2020-10" db="EMBL/GenBank/DDBJ databases">
        <title>Connecting structure to function with the recovery of over 1000 high-quality activated sludge metagenome-assembled genomes encoding full-length rRNA genes using long-read sequencing.</title>
        <authorList>
            <person name="Singleton C.M."/>
            <person name="Petriglieri F."/>
            <person name="Kristensen J.M."/>
            <person name="Kirkegaard R.H."/>
            <person name="Michaelsen T.Y."/>
            <person name="Andersen M.H."/>
            <person name="Karst S.M."/>
            <person name="Dueholm M.S."/>
            <person name="Nielsen P.H."/>
            <person name="Albertsen M."/>
        </authorList>
    </citation>
    <scope>NUCLEOTIDE SEQUENCE [LARGE SCALE GENOMIC DNA]</scope>
    <source>
        <strain evidence="7">Ribe_18-Q3-R11-54_BAT3C.373</strain>
    </source>
</reference>
<dbReference type="Pfam" id="PF00160">
    <property type="entry name" value="Pro_isomerase"/>
    <property type="match status" value="1"/>
</dbReference>
<evidence type="ECO:0000256" key="2">
    <source>
        <dbReference type="ARBA" id="ARBA00023110"/>
    </source>
</evidence>
<evidence type="ECO:0000256" key="4">
    <source>
        <dbReference type="RuleBase" id="RU363019"/>
    </source>
</evidence>
<evidence type="ECO:0000259" key="6">
    <source>
        <dbReference type="PROSITE" id="PS50093"/>
    </source>
</evidence>
<comment type="similarity">
    <text evidence="1 4">Belongs to the cyclophilin-type PPIase family.</text>
</comment>
<dbReference type="GO" id="GO:0006457">
    <property type="term" value="P:protein folding"/>
    <property type="evidence" value="ECO:0007669"/>
    <property type="project" value="InterPro"/>
</dbReference>
<dbReference type="InterPro" id="IPR002130">
    <property type="entry name" value="Cyclophilin-type_PPIase_dom"/>
</dbReference>
<gene>
    <name evidence="7" type="ORF">IPO85_16525</name>
</gene>
<organism evidence="7 8">
    <name type="scientific">Candidatus Defluviibacterium haderslevense</name>
    <dbReference type="NCBI Taxonomy" id="2981993"/>
    <lineage>
        <taxon>Bacteria</taxon>
        <taxon>Pseudomonadati</taxon>
        <taxon>Bacteroidota</taxon>
        <taxon>Saprospiria</taxon>
        <taxon>Saprospirales</taxon>
        <taxon>Saprospiraceae</taxon>
        <taxon>Candidatus Defluviibacterium</taxon>
    </lineage>
</organism>
<dbReference type="AlphaFoldDB" id="A0A9D7SAK7"/>
<dbReference type="EMBL" id="JADKFW010000015">
    <property type="protein sequence ID" value="MBK9719085.1"/>
    <property type="molecule type" value="Genomic_DNA"/>
</dbReference>
<feature type="domain" description="PKD" evidence="6">
    <location>
        <begin position="27"/>
        <end position="56"/>
    </location>
</feature>
<dbReference type="GO" id="GO:0003755">
    <property type="term" value="F:peptidyl-prolyl cis-trans isomerase activity"/>
    <property type="evidence" value="ECO:0007669"/>
    <property type="project" value="UniProtKB-UniRule"/>
</dbReference>
<dbReference type="Proteomes" id="UP000808349">
    <property type="component" value="Unassembled WGS sequence"/>
</dbReference>
<proteinExistence type="inferred from homology"/>
<dbReference type="InterPro" id="IPR044666">
    <property type="entry name" value="Cyclophilin_A-like"/>
</dbReference>
<evidence type="ECO:0000256" key="3">
    <source>
        <dbReference type="ARBA" id="ARBA00023235"/>
    </source>
</evidence>
<keyword evidence="3 4" id="KW-0413">Isomerase</keyword>
<dbReference type="Gene3D" id="2.60.40.10">
    <property type="entry name" value="Immunoglobulins"/>
    <property type="match status" value="1"/>
</dbReference>
<dbReference type="CDD" id="cd00146">
    <property type="entry name" value="PKD"/>
    <property type="match status" value="1"/>
</dbReference>
<dbReference type="PRINTS" id="PR00153">
    <property type="entry name" value="CSAPPISMRASE"/>
</dbReference>
<feature type="domain" description="PPIase cyclophilin-type" evidence="5">
    <location>
        <begin position="84"/>
        <end position="271"/>
    </location>
</feature>
<dbReference type="Gene3D" id="2.40.100.10">
    <property type="entry name" value="Cyclophilin-like"/>
    <property type="match status" value="1"/>
</dbReference>
<dbReference type="EC" id="5.2.1.8" evidence="4"/>
<dbReference type="PROSITE" id="PS50093">
    <property type="entry name" value="PKD"/>
    <property type="match status" value="1"/>
</dbReference>
<dbReference type="PANTHER" id="PTHR45625">
    <property type="entry name" value="PEPTIDYL-PROLYL CIS-TRANS ISOMERASE-RELATED"/>
    <property type="match status" value="1"/>
</dbReference>
<evidence type="ECO:0000259" key="5">
    <source>
        <dbReference type="PROSITE" id="PS50072"/>
    </source>
</evidence>
<comment type="caution">
    <text evidence="7">The sequence shown here is derived from an EMBL/GenBank/DDBJ whole genome shotgun (WGS) entry which is preliminary data.</text>
</comment>
<comment type="catalytic activity">
    <reaction evidence="4">
        <text>[protein]-peptidylproline (omega=180) = [protein]-peptidylproline (omega=0)</text>
        <dbReference type="Rhea" id="RHEA:16237"/>
        <dbReference type="Rhea" id="RHEA-COMP:10747"/>
        <dbReference type="Rhea" id="RHEA-COMP:10748"/>
        <dbReference type="ChEBI" id="CHEBI:83833"/>
        <dbReference type="ChEBI" id="CHEBI:83834"/>
        <dbReference type="EC" id="5.2.1.8"/>
    </reaction>
</comment>
<dbReference type="InterPro" id="IPR020892">
    <property type="entry name" value="Cyclophilin-type_PPIase_CS"/>
</dbReference>
<dbReference type="SUPFAM" id="SSF50891">
    <property type="entry name" value="Cyclophilin-like"/>
    <property type="match status" value="1"/>
</dbReference>
<keyword evidence="2 4" id="KW-0697">Rotamase</keyword>
<evidence type="ECO:0000256" key="1">
    <source>
        <dbReference type="ARBA" id="ARBA00007365"/>
    </source>
</evidence>
<dbReference type="SUPFAM" id="SSF49299">
    <property type="entry name" value="PKD domain"/>
    <property type="match status" value="1"/>
</dbReference>
<comment type="function">
    <text evidence="4">PPIases accelerate the folding of proteins. It catalyzes the cis-trans isomerization of proline imidic peptide bonds in oligopeptides.</text>
</comment>
<dbReference type="PANTHER" id="PTHR45625:SF4">
    <property type="entry name" value="PEPTIDYLPROLYL ISOMERASE DOMAIN AND WD REPEAT-CONTAINING PROTEIN 1"/>
    <property type="match status" value="1"/>
</dbReference>
<dbReference type="SMART" id="SM00089">
    <property type="entry name" value="PKD"/>
    <property type="match status" value="1"/>
</dbReference>
<dbReference type="CDD" id="cd00317">
    <property type="entry name" value="cyclophilin"/>
    <property type="match status" value="1"/>
</dbReference>
<protein>
    <recommendedName>
        <fullName evidence="4">Peptidyl-prolyl cis-trans isomerase</fullName>
        <shortName evidence="4">PPIase</shortName>
        <ecNumber evidence="4">5.2.1.8</ecNumber>
    </recommendedName>
</protein>
<dbReference type="InterPro" id="IPR022409">
    <property type="entry name" value="PKD/Chitinase_dom"/>
</dbReference>